<name>A0A9W6YIW3_9STRA</name>
<evidence type="ECO:0000313" key="3">
    <source>
        <dbReference type="Proteomes" id="UP001165083"/>
    </source>
</evidence>
<reference evidence="2" key="1">
    <citation type="submission" date="2023-04" db="EMBL/GenBank/DDBJ databases">
        <title>Phytophthora lilii NBRC 32176.</title>
        <authorList>
            <person name="Ichikawa N."/>
            <person name="Sato H."/>
            <person name="Tonouchi N."/>
        </authorList>
    </citation>
    <scope>NUCLEOTIDE SEQUENCE</scope>
    <source>
        <strain evidence="2">NBRC 32176</strain>
    </source>
</reference>
<feature type="chain" id="PRO_5040907904" evidence="1">
    <location>
        <begin position="18"/>
        <end position="119"/>
    </location>
</feature>
<proteinExistence type="predicted"/>
<keyword evidence="1" id="KW-0732">Signal</keyword>
<sequence length="119" mass="12411">MRVIFSLFVSVATIVCGINVASSEAPVLANHPSDCGNSTVGTCTNTNRGLRNIKGPDTDKTGIVVEERAAIKSANRVVSKLAEVVQKPFAAAKSVQSLKMKNKVMPNAIGNADLASVIS</sequence>
<dbReference type="AlphaFoldDB" id="A0A9W6YIW3"/>
<gene>
    <name evidence="2" type="ORF">Plil01_001832600</name>
</gene>
<dbReference type="Proteomes" id="UP001165083">
    <property type="component" value="Unassembled WGS sequence"/>
</dbReference>
<feature type="signal peptide" evidence="1">
    <location>
        <begin position="1"/>
        <end position="17"/>
    </location>
</feature>
<dbReference type="EMBL" id="BSXW01012495">
    <property type="protein sequence ID" value="GMF65706.1"/>
    <property type="molecule type" value="Genomic_DNA"/>
</dbReference>
<accession>A0A9W6YIW3</accession>
<evidence type="ECO:0000313" key="2">
    <source>
        <dbReference type="EMBL" id="GMF65706.1"/>
    </source>
</evidence>
<comment type="caution">
    <text evidence="2">The sequence shown here is derived from an EMBL/GenBank/DDBJ whole genome shotgun (WGS) entry which is preliminary data.</text>
</comment>
<protein>
    <submittedName>
        <fullName evidence="2">Unnamed protein product</fullName>
    </submittedName>
</protein>
<evidence type="ECO:0000256" key="1">
    <source>
        <dbReference type="SAM" id="SignalP"/>
    </source>
</evidence>
<keyword evidence="3" id="KW-1185">Reference proteome</keyword>
<organism evidence="2 3">
    <name type="scientific">Phytophthora lilii</name>
    <dbReference type="NCBI Taxonomy" id="2077276"/>
    <lineage>
        <taxon>Eukaryota</taxon>
        <taxon>Sar</taxon>
        <taxon>Stramenopiles</taxon>
        <taxon>Oomycota</taxon>
        <taxon>Peronosporomycetes</taxon>
        <taxon>Peronosporales</taxon>
        <taxon>Peronosporaceae</taxon>
        <taxon>Phytophthora</taxon>
    </lineage>
</organism>